<comment type="caution">
    <text evidence="15">The sequence shown here is derived from an EMBL/GenBank/DDBJ whole genome shotgun (WGS) entry which is preliminary data.</text>
</comment>
<dbReference type="Pfam" id="PF01055">
    <property type="entry name" value="Glyco_hydro_31_2nd"/>
    <property type="match status" value="1"/>
</dbReference>
<dbReference type="GO" id="GO:0005975">
    <property type="term" value="P:carbohydrate metabolic process"/>
    <property type="evidence" value="ECO:0007669"/>
    <property type="project" value="InterPro"/>
</dbReference>
<evidence type="ECO:0000256" key="10">
    <source>
        <dbReference type="SAM" id="MobiDB-lite"/>
    </source>
</evidence>
<evidence type="ECO:0000256" key="8">
    <source>
        <dbReference type="ARBA" id="ARBA00041343"/>
    </source>
</evidence>
<dbReference type="SUPFAM" id="SSF51445">
    <property type="entry name" value="(Trans)glycosidases"/>
    <property type="match status" value="1"/>
</dbReference>
<dbReference type="InterPro" id="IPR030458">
    <property type="entry name" value="Glyco_hydro_31_AS"/>
</dbReference>
<feature type="chain" id="PRO_5043440479" description="alpha-glucosidase" evidence="11">
    <location>
        <begin position="25"/>
        <end position="891"/>
    </location>
</feature>
<dbReference type="PROSITE" id="PS00707">
    <property type="entry name" value="GLYCOSYL_HYDROL_F31_2"/>
    <property type="match status" value="1"/>
</dbReference>
<dbReference type="PANTHER" id="PTHR22762:SF133">
    <property type="entry name" value="P-TYPE DOMAIN-CONTAINING PROTEIN"/>
    <property type="match status" value="1"/>
</dbReference>
<dbReference type="Pfam" id="PF21365">
    <property type="entry name" value="Glyco_hydro_31_3rd"/>
    <property type="match status" value="1"/>
</dbReference>
<keyword evidence="5 9" id="KW-0378">Hydrolase</keyword>
<evidence type="ECO:0000313" key="16">
    <source>
        <dbReference type="Proteomes" id="UP001179952"/>
    </source>
</evidence>
<dbReference type="InterPro" id="IPR030459">
    <property type="entry name" value="Glyco_hydro_31_CS"/>
</dbReference>
<feature type="signal peptide" evidence="11">
    <location>
        <begin position="1"/>
        <end position="24"/>
    </location>
</feature>
<dbReference type="GO" id="GO:0090599">
    <property type="term" value="F:alpha-glucosidase activity"/>
    <property type="evidence" value="ECO:0007669"/>
    <property type="project" value="UniProtKB-ARBA"/>
</dbReference>
<dbReference type="InterPro" id="IPR048395">
    <property type="entry name" value="Glyco_hydro_31_C"/>
</dbReference>
<dbReference type="CDD" id="cd14752">
    <property type="entry name" value="GH31_N"/>
    <property type="match status" value="1"/>
</dbReference>
<dbReference type="Pfam" id="PF13802">
    <property type="entry name" value="Gal_mutarotas_2"/>
    <property type="match status" value="1"/>
</dbReference>
<evidence type="ECO:0000259" key="13">
    <source>
        <dbReference type="Pfam" id="PF13802"/>
    </source>
</evidence>
<comment type="catalytic activity">
    <reaction evidence="1">
        <text>Hydrolysis of terminal, non-reducing (1-&gt;4)-linked alpha-D-glucose residues with release of alpha-D-glucose.</text>
        <dbReference type="EC" id="3.2.1.20"/>
    </reaction>
</comment>
<reference evidence="15" key="1">
    <citation type="journal article" date="2023" name="Nat. Commun.">
        <title>Diploid and tetraploid genomes of Acorus and the evolution of monocots.</title>
        <authorList>
            <person name="Ma L."/>
            <person name="Liu K.W."/>
            <person name="Li Z."/>
            <person name="Hsiao Y.Y."/>
            <person name="Qi Y."/>
            <person name="Fu T."/>
            <person name="Tang G.D."/>
            <person name="Zhang D."/>
            <person name="Sun W.H."/>
            <person name="Liu D.K."/>
            <person name="Li Y."/>
            <person name="Chen G.Z."/>
            <person name="Liu X.D."/>
            <person name="Liao X.Y."/>
            <person name="Jiang Y.T."/>
            <person name="Yu X."/>
            <person name="Hao Y."/>
            <person name="Huang J."/>
            <person name="Zhao X.W."/>
            <person name="Ke S."/>
            <person name="Chen Y.Y."/>
            <person name="Wu W.L."/>
            <person name="Hsu J.L."/>
            <person name="Lin Y.F."/>
            <person name="Huang M.D."/>
            <person name="Li C.Y."/>
            <person name="Huang L."/>
            <person name="Wang Z.W."/>
            <person name="Zhao X."/>
            <person name="Zhong W.Y."/>
            <person name="Peng D.H."/>
            <person name="Ahmad S."/>
            <person name="Lan S."/>
            <person name="Zhang J.S."/>
            <person name="Tsai W.C."/>
            <person name="Van de Peer Y."/>
            <person name="Liu Z.J."/>
        </authorList>
    </citation>
    <scope>NUCLEOTIDE SEQUENCE</scope>
    <source>
        <strain evidence="15">SCP</strain>
    </source>
</reference>
<dbReference type="InterPro" id="IPR013780">
    <property type="entry name" value="Glyco_hydro_b"/>
</dbReference>
<evidence type="ECO:0000256" key="4">
    <source>
        <dbReference type="ARBA" id="ARBA00022729"/>
    </source>
</evidence>
<evidence type="ECO:0000256" key="2">
    <source>
        <dbReference type="ARBA" id="ARBA00007806"/>
    </source>
</evidence>
<dbReference type="Proteomes" id="UP001179952">
    <property type="component" value="Unassembled WGS sequence"/>
</dbReference>
<dbReference type="InterPro" id="IPR011013">
    <property type="entry name" value="Gal_mutarotase_sf_dom"/>
</dbReference>
<dbReference type="InterPro" id="IPR025887">
    <property type="entry name" value="Glyco_hydro_31_N_dom"/>
</dbReference>
<evidence type="ECO:0000256" key="9">
    <source>
        <dbReference type="RuleBase" id="RU361185"/>
    </source>
</evidence>
<dbReference type="FunFam" id="2.60.40.1180:FF:000044">
    <property type="entry name" value="Alpha-glucosidase 1"/>
    <property type="match status" value="1"/>
</dbReference>
<evidence type="ECO:0000256" key="5">
    <source>
        <dbReference type="ARBA" id="ARBA00022801"/>
    </source>
</evidence>
<dbReference type="InterPro" id="IPR017853">
    <property type="entry name" value="GH"/>
</dbReference>
<keyword evidence="6" id="KW-0325">Glycoprotein</keyword>
<dbReference type="GO" id="GO:0030246">
    <property type="term" value="F:carbohydrate binding"/>
    <property type="evidence" value="ECO:0007669"/>
    <property type="project" value="InterPro"/>
</dbReference>
<dbReference type="Gene3D" id="2.60.40.1760">
    <property type="entry name" value="glycosyl hydrolase (family 31)"/>
    <property type="match status" value="1"/>
</dbReference>
<dbReference type="EMBL" id="JAUJYN010000011">
    <property type="protein sequence ID" value="KAK1260431.1"/>
    <property type="molecule type" value="Genomic_DNA"/>
</dbReference>
<dbReference type="InterPro" id="IPR000322">
    <property type="entry name" value="Glyco_hydro_31_TIM"/>
</dbReference>
<dbReference type="EC" id="3.2.1.20" evidence="3"/>
<dbReference type="AlphaFoldDB" id="A0AAV9A847"/>
<keyword evidence="4 11" id="KW-0732">Signal</keyword>
<dbReference type="Gene3D" id="3.20.20.80">
    <property type="entry name" value="Glycosidases"/>
    <property type="match status" value="1"/>
</dbReference>
<dbReference type="SUPFAM" id="SSF51011">
    <property type="entry name" value="Glycosyl hydrolase domain"/>
    <property type="match status" value="1"/>
</dbReference>
<gene>
    <name evidence="15" type="ORF">QJS04_geneDACA020341</name>
</gene>
<keyword evidence="16" id="KW-1185">Reference proteome</keyword>
<dbReference type="Gene3D" id="2.60.40.1180">
    <property type="entry name" value="Golgi alpha-mannosidase II"/>
    <property type="match status" value="2"/>
</dbReference>
<protein>
    <recommendedName>
        <fullName evidence="3">alpha-glucosidase</fullName>
        <ecNumber evidence="3">3.2.1.20</ecNumber>
    </recommendedName>
    <alternativeName>
        <fullName evidence="8">Maltase</fullName>
    </alternativeName>
</protein>
<keyword evidence="7 9" id="KW-0326">Glycosidase</keyword>
<dbReference type="SUPFAM" id="SSF74650">
    <property type="entry name" value="Galactose mutarotase-like"/>
    <property type="match status" value="1"/>
</dbReference>
<evidence type="ECO:0000256" key="7">
    <source>
        <dbReference type="ARBA" id="ARBA00023295"/>
    </source>
</evidence>
<dbReference type="CDD" id="cd06602">
    <property type="entry name" value="GH31_MGAM_SI_GAA"/>
    <property type="match status" value="1"/>
</dbReference>
<dbReference type="FunFam" id="3.20.20.80:FF:000016">
    <property type="entry name" value="Maltase-glucoamylase, intestinal"/>
    <property type="match status" value="1"/>
</dbReference>
<dbReference type="PANTHER" id="PTHR22762">
    <property type="entry name" value="ALPHA-GLUCOSIDASE"/>
    <property type="match status" value="1"/>
</dbReference>
<organism evidence="15 16">
    <name type="scientific">Acorus gramineus</name>
    <name type="common">Dwarf sweet flag</name>
    <dbReference type="NCBI Taxonomy" id="55184"/>
    <lineage>
        <taxon>Eukaryota</taxon>
        <taxon>Viridiplantae</taxon>
        <taxon>Streptophyta</taxon>
        <taxon>Embryophyta</taxon>
        <taxon>Tracheophyta</taxon>
        <taxon>Spermatophyta</taxon>
        <taxon>Magnoliopsida</taxon>
        <taxon>Liliopsida</taxon>
        <taxon>Acoraceae</taxon>
        <taxon>Acorus</taxon>
    </lineage>
</organism>
<name>A0AAV9A847_ACOGR</name>
<evidence type="ECO:0000259" key="12">
    <source>
        <dbReference type="Pfam" id="PF01055"/>
    </source>
</evidence>
<reference evidence="15" key="2">
    <citation type="submission" date="2023-06" db="EMBL/GenBank/DDBJ databases">
        <authorList>
            <person name="Ma L."/>
            <person name="Liu K.-W."/>
            <person name="Li Z."/>
            <person name="Hsiao Y.-Y."/>
            <person name="Qi Y."/>
            <person name="Fu T."/>
            <person name="Tang G."/>
            <person name="Zhang D."/>
            <person name="Sun W.-H."/>
            <person name="Liu D.-K."/>
            <person name="Li Y."/>
            <person name="Chen G.-Z."/>
            <person name="Liu X.-D."/>
            <person name="Liao X.-Y."/>
            <person name="Jiang Y.-T."/>
            <person name="Yu X."/>
            <person name="Hao Y."/>
            <person name="Huang J."/>
            <person name="Zhao X.-W."/>
            <person name="Ke S."/>
            <person name="Chen Y.-Y."/>
            <person name="Wu W.-L."/>
            <person name="Hsu J.-L."/>
            <person name="Lin Y.-F."/>
            <person name="Huang M.-D."/>
            <person name="Li C.-Y."/>
            <person name="Huang L."/>
            <person name="Wang Z.-W."/>
            <person name="Zhao X."/>
            <person name="Zhong W.-Y."/>
            <person name="Peng D.-H."/>
            <person name="Ahmad S."/>
            <person name="Lan S."/>
            <person name="Zhang J.-S."/>
            <person name="Tsai W.-C."/>
            <person name="Van De Peer Y."/>
            <person name="Liu Z.-J."/>
        </authorList>
    </citation>
    <scope>NUCLEOTIDE SEQUENCE</scope>
    <source>
        <strain evidence="15">SCP</strain>
        <tissue evidence="15">Leaves</tissue>
    </source>
</reference>
<evidence type="ECO:0000256" key="1">
    <source>
        <dbReference type="ARBA" id="ARBA00001657"/>
    </source>
</evidence>
<comment type="similarity">
    <text evidence="2 9">Belongs to the glycosyl hydrolase 31 family.</text>
</comment>
<dbReference type="PROSITE" id="PS00129">
    <property type="entry name" value="GLYCOSYL_HYDROL_F31_1"/>
    <property type="match status" value="1"/>
</dbReference>
<evidence type="ECO:0000256" key="11">
    <source>
        <dbReference type="SAM" id="SignalP"/>
    </source>
</evidence>
<feature type="domain" description="Glycosyl hydrolase family 31 C-terminal" evidence="14">
    <location>
        <begin position="648"/>
        <end position="738"/>
    </location>
</feature>
<proteinExistence type="inferred from homology"/>
<accession>A0AAV9A847</accession>
<evidence type="ECO:0000313" key="15">
    <source>
        <dbReference type="EMBL" id="KAK1260431.1"/>
    </source>
</evidence>
<feature type="region of interest" description="Disordered" evidence="10">
    <location>
        <begin position="97"/>
        <end position="123"/>
    </location>
</feature>
<evidence type="ECO:0000256" key="6">
    <source>
        <dbReference type="ARBA" id="ARBA00023180"/>
    </source>
</evidence>
<sequence>MSPHHFSYLLFVFLLLFFISSSYAVLEEVVGYGYRLRSVTIDPSERSLTADLKLIRNSSIYGPDIQNLVFKASFETNERLRIHITDKDNPRWEVPQQVLPRPETPQPTTHSSHPKNHQPHTLSIPTSDLVLTLPSTPQFTFTITRRHSSYSSAANPPLFAASDLIFKNQYLQLSTSLPDDGRSSLFGLGEHTKKTFRLTPNDTYTLWAADISAATPDVNLYGSHPFYMDVRTDPVGSAHGVLLLNSNGMDVDYSGSSLTYRVIGGIFDFYFFAGPEPKAVVRQYTELVGRPAPMPYWSFGFHQCRYGFKNLSEVEGVVDGYAKAGIPLEVIWTDIDYMDAYKDFTLDPINFPIDKMQLFVDRIHRNGQKYVIIVDPGISTNESYDTFKRGLKADIFIKRDGKPYLGSVWPGPVYFPDFLNPSTSAFWSREIAIFHRTLPFDGLWIDMNEPSNFFTPSPTPNSTLDDPPYKINNAGVRRPINNKTVPATSTHYSGVRDYDVHNLYGFLEAKATHYALLSVTGKRPFVLSRSTFVGSGRYTAHWTGDNAATWEDLAYSITTMLGFGLFGVPMVGADICGFGGNTTEELCRRWIQVGAFYPFSRDHSDMHSTPHYLYRWPSVARAAKAALGLRYCLLPYYYTLMHEAHKTGAPIARPLFFSFPNNTLTYYIDRQFLIGEGVMVSPVLTPGAETVIAYFPPGDWFSLFNYSDSVSSVGDGKYVELDALGDAVNVHVRGGCILPMQEAMTTALARQSAFKLLVVFDGYGTAIGEVFLDDGEEAEMGREVGKWSLVRFSGKCEGTSMRVRTEVVNGRFAIERKWVVDEIVFLGVQIPGLESSPISFDVNGRGIEGGSRSVTVNSSKKGRFGVVEMKRLSLMIGEEFEVKVGSDIDQI</sequence>
<feature type="domain" description="Glycoside hydrolase family 31 TIM barrel" evidence="12">
    <location>
        <begin position="291"/>
        <end position="640"/>
    </location>
</feature>
<feature type="domain" description="Glycoside hydrolase family 31 N-terminal" evidence="13">
    <location>
        <begin position="72"/>
        <end position="252"/>
    </location>
</feature>
<evidence type="ECO:0000259" key="14">
    <source>
        <dbReference type="Pfam" id="PF21365"/>
    </source>
</evidence>
<evidence type="ECO:0000256" key="3">
    <source>
        <dbReference type="ARBA" id="ARBA00012741"/>
    </source>
</evidence>